<dbReference type="SUPFAM" id="SSF56601">
    <property type="entry name" value="beta-lactamase/transpeptidase-like"/>
    <property type="match status" value="1"/>
</dbReference>
<comment type="caution">
    <text evidence="2">The sequence shown here is derived from an EMBL/GenBank/DDBJ whole genome shotgun (WGS) entry which is preliminary data.</text>
</comment>
<protein>
    <recommendedName>
        <fullName evidence="1">Beta-lactamase-related domain-containing protein</fullName>
    </recommendedName>
</protein>
<dbReference type="InterPro" id="IPR012338">
    <property type="entry name" value="Beta-lactam/transpept-like"/>
</dbReference>
<dbReference type="EMBL" id="BMXA01000007">
    <property type="protein sequence ID" value="GHA18794.1"/>
    <property type="molecule type" value="Genomic_DNA"/>
</dbReference>
<dbReference type="InterPro" id="IPR001466">
    <property type="entry name" value="Beta-lactam-related"/>
</dbReference>
<dbReference type="Gene3D" id="3.40.710.10">
    <property type="entry name" value="DD-peptidase/beta-lactamase superfamily"/>
    <property type="match status" value="1"/>
</dbReference>
<dbReference type="Proteomes" id="UP000614811">
    <property type="component" value="Unassembled WGS sequence"/>
</dbReference>
<dbReference type="AlphaFoldDB" id="A0A918S142"/>
<dbReference type="InterPro" id="IPR050789">
    <property type="entry name" value="Diverse_Enzym_Activities"/>
</dbReference>
<name>A0A918S142_9GAMM</name>
<evidence type="ECO:0000313" key="3">
    <source>
        <dbReference type="Proteomes" id="UP000614811"/>
    </source>
</evidence>
<dbReference type="PANTHER" id="PTHR43283">
    <property type="entry name" value="BETA-LACTAMASE-RELATED"/>
    <property type="match status" value="1"/>
</dbReference>
<feature type="domain" description="Beta-lactamase-related" evidence="1">
    <location>
        <begin position="72"/>
        <end position="357"/>
    </location>
</feature>
<reference evidence="2" key="1">
    <citation type="journal article" date="2014" name="Int. J. Syst. Evol. Microbiol.">
        <title>Complete genome sequence of Corynebacterium casei LMG S-19264T (=DSM 44701T), isolated from a smear-ripened cheese.</title>
        <authorList>
            <consortium name="US DOE Joint Genome Institute (JGI-PGF)"/>
            <person name="Walter F."/>
            <person name="Albersmeier A."/>
            <person name="Kalinowski J."/>
            <person name="Ruckert C."/>
        </authorList>
    </citation>
    <scope>NUCLEOTIDE SEQUENCE</scope>
    <source>
        <strain evidence="2">KCTC 12711</strain>
    </source>
</reference>
<evidence type="ECO:0000259" key="1">
    <source>
        <dbReference type="Pfam" id="PF00144"/>
    </source>
</evidence>
<dbReference type="Pfam" id="PF00144">
    <property type="entry name" value="Beta-lactamase"/>
    <property type="match status" value="1"/>
</dbReference>
<reference evidence="2" key="2">
    <citation type="submission" date="2020-09" db="EMBL/GenBank/DDBJ databases">
        <authorList>
            <person name="Sun Q."/>
            <person name="Kim S."/>
        </authorList>
    </citation>
    <scope>NUCLEOTIDE SEQUENCE</scope>
    <source>
        <strain evidence="2">KCTC 12711</strain>
    </source>
</reference>
<sequence>MIYYWPTLVEIQALRKYAATFEADAIDENFRSLFQLNASISIPNNGPSLPLEYASTATPLPSHFDFYGEQREFKEFLERTHTTGLLVIKDGFVISEDYARGNTAESQVLMASVSKSMTAMLIGIAVDEGRINIDELVTNYAPALKGSGYEGITVRQTLNMSTGIKWSEDYGDYDSEIVQSLVAMTVGSLDQFAASMMADHPAGTRKLYASINTHVLSMVLRGATGESYQSYFERNLWSKIGAEDDVKMLVDSLGEPLAFGGANIRLHDMARFGLVYLNEGRNLAGEQIVSSDWVRKSYSPEAQHLRPIDQGNQPGTRFGYANHWWLPPTQDGNDFAAIGIYGQYIYINPKYKILIAKTSAYPDYLLDGGLMDLESLVAFQSLARQLATSPQ</sequence>
<gene>
    <name evidence="2" type="ORF">GCM10008090_30510</name>
</gene>
<evidence type="ECO:0000313" key="2">
    <source>
        <dbReference type="EMBL" id="GHA18794.1"/>
    </source>
</evidence>
<organism evidence="2 3">
    <name type="scientific">Arenicella chitinivorans</name>
    <dbReference type="NCBI Taxonomy" id="1329800"/>
    <lineage>
        <taxon>Bacteria</taxon>
        <taxon>Pseudomonadati</taxon>
        <taxon>Pseudomonadota</taxon>
        <taxon>Gammaproteobacteria</taxon>
        <taxon>Arenicellales</taxon>
        <taxon>Arenicellaceae</taxon>
        <taxon>Arenicella</taxon>
    </lineage>
</organism>
<accession>A0A918S142</accession>
<proteinExistence type="predicted"/>
<keyword evidence="3" id="KW-1185">Reference proteome</keyword>
<dbReference type="PANTHER" id="PTHR43283:SF14">
    <property type="entry name" value="BLL8153 PROTEIN"/>
    <property type="match status" value="1"/>
</dbReference>